<dbReference type="Pfam" id="PF00651">
    <property type="entry name" value="BTB"/>
    <property type="match status" value="1"/>
</dbReference>
<dbReference type="PROSITE" id="PS50097">
    <property type="entry name" value="BTB"/>
    <property type="match status" value="1"/>
</dbReference>
<dbReference type="SMART" id="SM00061">
    <property type="entry name" value="MATH"/>
    <property type="match status" value="1"/>
</dbReference>
<protein>
    <recommendedName>
        <fullName evidence="1">BTB domain-containing protein</fullName>
    </recommendedName>
</protein>
<gene>
    <name evidence="2" type="ORF">CAEBREN_25866</name>
</gene>
<name>G0N3T2_CAEBE</name>
<dbReference type="PANTHER" id="PTHR22743:SF165">
    <property type="entry name" value="BTB AND MATH DOMAIN CONTAINING-RELATED"/>
    <property type="match status" value="1"/>
</dbReference>
<proteinExistence type="predicted"/>
<evidence type="ECO:0000259" key="1">
    <source>
        <dbReference type="PROSITE" id="PS50097"/>
    </source>
</evidence>
<dbReference type="Gene3D" id="3.30.710.10">
    <property type="entry name" value="Potassium Channel Kv1.1, Chain A"/>
    <property type="match status" value="1"/>
</dbReference>
<evidence type="ECO:0000313" key="2">
    <source>
        <dbReference type="EMBL" id="EGT51753.1"/>
    </source>
</evidence>
<dbReference type="InterPro" id="IPR000210">
    <property type="entry name" value="BTB/POZ_dom"/>
</dbReference>
<dbReference type="InterPro" id="IPR052664">
    <property type="entry name" value="BTB-MATH_domain_protein"/>
</dbReference>
<evidence type="ECO:0000313" key="3">
    <source>
        <dbReference type="Proteomes" id="UP000008068"/>
    </source>
</evidence>
<dbReference type="AlphaFoldDB" id="G0N3T2"/>
<sequence>MPCLEKKQFTLSHSIDLSSVTYEQKSTAVKTHFSIPWCMEYVESNNRLTLRVSCLYTKSDEWEIDTKFKFKLKSANGTTLQLKNERTFGNTETNSSARWERTEFVKLREIEKHYAENGKFTIEAHLVIKKMNGFGIEKLKYFDESSQNHWDVIISVDGHKFHLSKAFLAFQSSYFERLLFGSFKEATQTEVELKEVDHDDFQIFLELIHGESAVNDTNIDGVLHLADMFDAPTAIRRCKEFLLIQSKWSLDEKVKLAERYQLKDLMMNLQQSSKEEKQEELEDVVVKPVKKPSKTSWFSCIRKQRD</sequence>
<organism evidence="3">
    <name type="scientific">Caenorhabditis brenneri</name>
    <name type="common">Nematode worm</name>
    <dbReference type="NCBI Taxonomy" id="135651"/>
    <lineage>
        <taxon>Eukaryota</taxon>
        <taxon>Metazoa</taxon>
        <taxon>Ecdysozoa</taxon>
        <taxon>Nematoda</taxon>
        <taxon>Chromadorea</taxon>
        <taxon>Rhabditida</taxon>
        <taxon>Rhabditina</taxon>
        <taxon>Rhabditomorpha</taxon>
        <taxon>Rhabditoidea</taxon>
        <taxon>Rhabditidae</taxon>
        <taxon>Peloderinae</taxon>
        <taxon>Caenorhabditis</taxon>
    </lineage>
</organism>
<dbReference type="SUPFAM" id="SSF49599">
    <property type="entry name" value="TRAF domain-like"/>
    <property type="match status" value="1"/>
</dbReference>
<dbReference type="InterPro" id="IPR011333">
    <property type="entry name" value="SKP1/BTB/POZ_sf"/>
</dbReference>
<dbReference type="FunCoup" id="G0N3T2">
    <property type="interactions" value="6"/>
</dbReference>
<keyword evidence="3" id="KW-1185">Reference proteome</keyword>
<feature type="domain" description="BTB" evidence="1">
    <location>
        <begin position="150"/>
        <end position="209"/>
    </location>
</feature>
<dbReference type="Pfam" id="PF00917">
    <property type="entry name" value="MATH"/>
    <property type="match status" value="1"/>
</dbReference>
<dbReference type="OMA" id="ARWERTE"/>
<dbReference type="Proteomes" id="UP000008068">
    <property type="component" value="Unassembled WGS sequence"/>
</dbReference>
<dbReference type="CDD" id="cd00121">
    <property type="entry name" value="MATH"/>
    <property type="match status" value="1"/>
</dbReference>
<dbReference type="STRING" id="135651.G0N3T2"/>
<reference evidence="3" key="1">
    <citation type="submission" date="2011-07" db="EMBL/GenBank/DDBJ databases">
        <authorList>
            <consortium name="Caenorhabditis brenneri Sequencing and Analysis Consortium"/>
            <person name="Wilson R.K."/>
        </authorList>
    </citation>
    <scope>NUCLEOTIDE SEQUENCE [LARGE SCALE GENOMIC DNA]</scope>
    <source>
        <strain evidence="3">PB2801</strain>
    </source>
</reference>
<dbReference type="eggNOG" id="ENOG502TJK8">
    <property type="taxonomic scope" value="Eukaryota"/>
</dbReference>
<dbReference type="CDD" id="cd18186">
    <property type="entry name" value="BTB_POZ_ZBTB_KLHL-like"/>
    <property type="match status" value="1"/>
</dbReference>
<dbReference type="InterPro" id="IPR008974">
    <property type="entry name" value="TRAF-like"/>
</dbReference>
<dbReference type="InterPro" id="IPR002083">
    <property type="entry name" value="MATH/TRAF_dom"/>
</dbReference>
<dbReference type="OrthoDB" id="6359816at2759"/>
<dbReference type="EMBL" id="GL379835">
    <property type="protein sequence ID" value="EGT51753.1"/>
    <property type="molecule type" value="Genomic_DNA"/>
</dbReference>
<dbReference type="SUPFAM" id="SSF54695">
    <property type="entry name" value="POZ domain"/>
    <property type="match status" value="1"/>
</dbReference>
<dbReference type="HOGENOM" id="CLU_051249_1_0_1"/>
<dbReference type="SMART" id="SM00225">
    <property type="entry name" value="BTB"/>
    <property type="match status" value="1"/>
</dbReference>
<accession>G0N3T2</accession>
<dbReference type="Gene3D" id="2.60.210.10">
    <property type="entry name" value="Apoptosis, Tumor Necrosis Factor Receptor Associated Protein 2, Chain A"/>
    <property type="match status" value="1"/>
</dbReference>
<dbReference type="InParanoid" id="G0N3T2"/>
<dbReference type="PANTHER" id="PTHR22743">
    <property type="entry name" value="MEPRIN/TRAF-LIKE MATH FAMILY-C.ELEGANS"/>
    <property type="match status" value="1"/>
</dbReference>